<dbReference type="PRINTS" id="PR00605">
    <property type="entry name" value="CYTCHROMECIC"/>
</dbReference>
<evidence type="ECO:0000256" key="4">
    <source>
        <dbReference type="ARBA" id="ARBA00022982"/>
    </source>
</evidence>
<gene>
    <name evidence="9" type="ordered locus">Acid345_2714</name>
</gene>
<dbReference type="RefSeq" id="WP_011523516.1">
    <property type="nucleotide sequence ID" value="NC_008009.1"/>
</dbReference>
<name>Q1IN35_KORVE</name>
<dbReference type="OrthoDB" id="123252at2"/>
<dbReference type="PANTHER" id="PTHR35008">
    <property type="entry name" value="BLL4482 PROTEIN-RELATED"/>
    <property type="match status" value="1"/>
</dbReference>
<keyword evidence="5 6" id="KW-0408">Iron</keyword>
<dbReference type="Pfam" id="PF13442">
    <property type="entry name" value="Cytochrome_CBB3"/>
    <property type="match status" value="1"/>
</dbReference>
<proteinExistence type="predicted"/>
<keyword evidence="1" id="KW-0813">Transport</keyword>
<feature type="signal peptide" evidence="7">
    <location>
        <begin position="1"/>
        <end position="21"/>
    </location>
</feature>
<dbReference type="HOGENOM" id="CLU_101159_6_3_0"/>
<evidence type="ECO:0000256" key="5">
    <source>
        <dbReference type="ARBA" id="ARBA00023004"/>
    </source>
</evidence>
<dbReference type="EnsemblBacteria" id="ABF41715">
    <property type="protein sequence ID" value="ABF41715"/>
    <property type="gene ID" value="Acid345_2714"/>
</dbReference>
<dbReference type="EMBL" id="CP000360">
    <property type="protein sequence ID" value="ABF41715.1"/>
    <property type="molecule type" value="Genomic_DNA"/>
</dbReference>
<protein>
    <submittedName>
        <fullName evidence="9">Cytochrome c, class I</fullName>
    </submittedName>
</protein>
<feature type="chain" id="PRO_5004191741" evidence="7">
    <location>
        <begin position="22"/>
        <end position="101"/>
    </location>
</feature>
<sequence length="101" mass="10474">MKSKAILIMAAMTALSLSAFAADGAEVYKSKCASCHGADGAGPMAKKLGSRDLNSADFQKSSDADITTITKNGKGKMPAYAGKLSDDEIGAVVKFVRTLKK</sequence>
<keyword evidence="3 6" id="KW-0479">Metal-binding</keyword>
<evidence type="ECO:0000256" key="1">
    <source>
        <dbReference type="ARBA" id="ARBA00022448"/>
    </source>
</evidence>
<reference evidence="9 10" key="1">
    <citation type="journal article" date="2009" name="Appl. Environ. Microbiol.">
        <title>Three genomes from the phylum Acidobacteria provide insight into the lifestyles of these microorganisms in soils.</title>
        <authorList>
            <person name="Ward N.L."/>
            <person name="Challacombe J.F."/>
            <person name="Janssen P.H."/>
            <person name="Henrissat B."/>
            <person name="Coutinho P.M."/>
            <person name="Wu M."/>
            <person name="Xie G."/>
            <person name="Haft D.H."/>
            <person name="Sait M."/>
            <person name="Badger J."/>
            <person name="Barabote R.D."/>
            <person name="Bradley B."/>
            <person name="Brettin T.S."/>
            <person name="Brinkac L.M."/>
            <person name="Bruce D."/>
            <person name="Creasy T."/>
            <person name="Daugherty S.C."/>
            <person name="Davidsen T.M."/>
            <person name="DeBoy R.T."/>
            <person name="Detter J.C."/>
            <person name="Dodson R.J."/>
            <person name="Durkin A.S."/>
            <person name="Ganapathy A."/>
            <person name="Gwinn-Giglio M."/>
            <person name="Han C.S."/>
            <person name="Khouri H."/>
            <person name="Kiss H."/>
            <person name="Kothari S.P."/>
            <person name="Madupu R."/>
            <person name="Nelson K.E."/>
            <person name="Nelson W.C."/>
            <person name="Paulsen I."/>
            <person name="Penn K."/>
            <person name="Ren Q."/>
            <person name="Rosovitz M.J."/>
            <person name="Selengut J.D."/>
            <person name="Shrivastava S."/>
            <person name="Sullivan S.A."/>
            <person name="Tapia R."/>
            <person name="Thompson L.S."/>
            <person name="Watkins K.L."/>
            <person name="Yang Q."/>
            <person name="Yu C."/>
            <person name="Zafar N."/>
            <person name="Zhou L."/>
            <person name="Kuske C.R."/>
        </authorList>
    </citation>
    <scope>NUCLEOTIDE SEQUENCE [LARGE SCALE GENOMIC DNA]</scope>
    <source>
        <strain evidence="9 10">Ellin345</strain>
    </source>
</reference>
<dbReference type="Proteomes" id="UP000002432">
    <property type="component" value="Chromosome"/>
</dbReference>
<dbReference type="Gene3D" id="1.10.760.10">
    <property type="entry name" value="Cytochrome c-like domain"/>
    <property type="match status" value="1"/>
</dbReference>
<dbReference type="KEGG" id="aba:Acid345_2714"/>
<evidence type="ECO:0000256" key="3">
    <source>
        <dbReference type="ARBA" id="ARBA00022723"/>
    </source>
</evidence>
<dbReference type="InterPro" id="IPR008168">
    <property type="entry name" value="Cyt_C_IC"/>
</dbReference>
<evidence type="ECO:0000256" key="6">
    <source>
        <dbReference type="PROSITE-ProRule" id="PRU00433"/>
    </source>
</evidence>
<dbReference type="InterPro" id="IPR036909">
    <property type="entry name" value="Cyt_c-like_dom_sf"/>
</dbReference>
<dbReference type="InterPro" id="IPR051459">
    <property type="entry name" value="Cytochrome_c-type_DH"/>
</dbReference>
<keyword evidence="2 6" id="KW-0349">Heme</keyword>
<dbReference type="PANTHER" id="PTHR35008:SF4">
    <property type="entry name" value="BLL4482 PROTEIN"/>
    <property type="match status" value="1"/>
</dbReference>
<keyword evidence="4" id="KW-0249">Electron transport</keyword>
<evidence type="ECO:0000256" key="7">
    <source>
        <dbReference type="SAM" id="SignalP"/>
    </source>
</evidence>
<evidence type="ECO:0000259" key="8">
    <source>
        <dbReference type="PROSITE" id="PS51007"/>
    </source>
</evidence>
<dbReference type="GO" id="GO:0005506">
    <property type="term" value="F:iron ion binding"/>
    <property type="evidence" value="ECO:0007669"/>
    <property type="project" value="InterPro"/>
</dbReference>
<keyword evidence="7" id="KW-0732">Signal</keyword>
<evidence type="ECO:0000256" key="2">
    <source>
        <dbReference type="ARBA" id="ARBA00022617"/>
    </source>
</evidence>
<dbReference type="InterPro" id="IPR009056">
    <property type="entry name" value="Cyt_c-like_dom"/>
</dbReference>
<dbReference type="eggNOG" id="COG2010">
    <property type="taxonomic scope" value="Bacteria"/>
</dbReference>
<evidence type="ECO:0000313" key="9">
    <source>
        <dbReference type="EMBL" id="ABF41715.1"/>
    </source>
</evidence>
<keyword evidence="10" id="KW-1185">Reference proteome</keyword>
<dbReference type="STRING" id="204669.Acid345_2714"/>
<dbReference type="GO" id="GO:0009055">
    <property type="term" value="F:electron transfer activity"/>
    <property type="evidence" value="ECO:0007669"/>
    <property type="project" value="InterPro"/>
</dbReference>
<feature type="domain" description="Cytochrome c" evidence="8">
    <location>
        <begin position="19"/>
        <end position="100"/>
    </location>
</feature>
<dbReference type="GO" id="GO:0020037">
    <property type="term" value="F:heme binding"/>
    <property type="evidence" value="ECO:0007669"/>
    <property type="project" value="InterPro"/>
</dbReference>
<dbReference type="SUPFAM" id="SSF46626">
    <property type="entry name" value="Cytochrome c"/>
    <property type="match status" value="1"/>
</dbReference>
<evidence type="ECO:0000313" key="10">
    <source>
        <dbReference type="Proteomes" id="UP000002432"/>
    </source>
</evidence>
<organism evidence="9 10">
    <name type="scientific">Koribacter versatilis (strain Ellin345)</name>
    <dbReference type="NCBI Taxonomy" id="204669"/>
    <lineage>
        <taxon>Bacteria</taxon>
        <taxon>Pseudomonadati</taxon>
        <taxon>Acidobacteriota</taxon>
        <taxon>Terriglobia</taxon>
        <taxon>Terriglobales</taxon>
        <taxon>Candidatus Korobacteraceae</taxon>
        <taxon>Candidatus Korobacter</taxon>
    </lineage>
</organism>
<dbReference type="AlphaFoldDB" id="Q1IN35"/>
<accession>Q1IN35</accession>
<dbReference type="PROSITE" id="PS51007">
    <property type="entry name" value="CYTC"/>
    <property type="match status" value="1"/>
</dbReference>